<sequence length="673" mass="72142">MLSTNSFTPPHPSLPSSSNSQYAVAPSSSTQQHQQQHQRRDSAVGISNASKITAAARANADDEKGDTYIAGAEETSPVSSSSAFASAPSPFMPMQSVTSASSGNAIPGSSNAGMPSAMAPLPRASMLQTMHSNSVAFTAAAAGYNKGANNQPAAIAANNAFIDANGSSRFNIATDAAIAAAAAAASAATATNTTSNSSPLVAPRPVSAHQMNPPSWLLAATLPLDILLGLAGTSYKQKIINDVFFTPEERHESPQLTPVSYIEDTRMRLLVPSHGLESLDPSADLALFADPQAADTRPEWAAADEIETISVCSSNTRQPSPTPTVISEHNGDDDLFSTIDITTPICGAITDCSVDSNGSTDAGKCSSTTLSSPLSAHVAQSKTQYSCNDPETASLSGESCVETSVPELAEVRESLRPTVFEELSHNGVDWCRYCGTTEGINWRPGPWGKRTLCNKHGCDYKGYGFASKMPRLNLKSFVDEPLEERIRPVLQTFCQICQQDCSEADNILVHCDGCHRAYHQCCHSQGISAANLEFDTRWYCEPSCRDNIRRRRIVVELPKCRLPFMCSPRHNSANSSNVFSVHSGESTPARSSCTSPATALRNTRSRKRKVRSISPDPIQLLNETPVDGFDTGDKKNNTLVESKSLSLEPCLKVRKSSRVARPSFKRLESDYVI</sequence>
<evidence type="ECO:0000256" key="3">
    <source>
        <dbReference type="ARBA" id="ARBA00022833"/>
    </source>
</evidence>
<feature type="compositionally biased region" description="Polar residues" evidence="5">
    <location>
        <begin position="95"/>
        <end position="113"/>
    </location>
</feature>
<evidence type="ECO:0000259" key="6">
    <source>
        <dbReference type="PROSITE" id="PS50016"/>
    </source>
</evidence>
<dbReference type="InterPro" id="IPR011011">
    <property type="entry name" value="Znf_FYVE_PHD"/>
</dbReference>
<dbReference type="InterPro" id="IPR001965">
    <property type="entry name" value="Znf_PHD"/>
</dbReference>
<evidence type="ECO:0000256" key="5">
    <source>
        <dbReference type="SAM" id="MobiDB-lite"/>
    </source>
</evidence>
<evidence type="ECO:0000313" key="7">
    <source>
        <dbReference type="EMBL" id="KAJ2674165.1"/>
    </source>
</evidence>
<keyword evidence="1" id="KW-0479">Metal-binding</keyword>
<evidence type="ECO:0000256" key="4">
    <source>
        <dbReference type="PROSITE-ProRule" id="PRU00146"/>
    </source>
</evidence>
<comment type="caution">
    <text evidence="7">The sequence shown here is derived from an EMBL/GenBank/DDBJ whole genome shotgun (WGS) entry which is preliminary data.</text>
</comment>
<proteinExistence type="predicted"/>
<dbReference type="InterPro" id="IPR019787">
    <property type="entry name" value="Znf_PHD-finger"/>
</dbReference>
<dbReference type="SMART" id="SM00249">
    <property type="entry name" value="PHD"/>
    <property type="match status" value="1"/>
</dbReference>
<feature type="region of interest" description="Disordered" evidence="5">
    <location>
        <begin position="577"/>
        <end position="635"/>
    </location>
</feature>
<protein>
    <recommendedName>
        <fullName evidence="6">PHD-type domain-containing protein</fullName>
    </recommendedName>
</protein>
<feature type="domain" description="PHD-type" evidence="6">
    <location>
        <begin position="491"/>
        <end position="546"/>
    </location>
</feature>
<feature type="region of interest" description="Disordered" evidence="5">
    <location>
        <begin position="1"/>
        <end position="46"/>
    </location>
</feature>
<feature type="compositionally biased region" description="Polar residues" evidence="5">
    <location>
        <begin position="577"/>
        <end position="602"/>
    </location>
</feature>
<dbReference type="AlphaFoldDB" id="A0A9W8G0D8"/>
<keyword evidence="3" id="KW-0862">Zinc</keyword>
<dbReference type="InterPro" id="IPR013083">
    <property type="entry name" value="Znf_RING/FYVE/PHD"/>
</dbReference>
<dbReference type="SUPFAM" id="SSF57903">
    <property type="entry name" value="FYVE/PHD zinc finger"/>
    <property type="match status" value="1"/>
</dbReference>
<name>A0A9W8G0D8_9FUNG</name>
<reference evidence="7" key="1">
    <citation type="submission" date="2022-07" db="EMBL/GenBank/DDBJ databases">
        <title>Phylogenomic reconstructions and comparative analyses of Kickxellomycotina fungi.</title>
        <authorList>
            <person name="Reynolds N.K."/>
            <person name="Stajich J.E."/>
            <person name="Barry K."/>
            <person name="Grigoriev I.V."/>
            <person name="Crous P."/>
            <person name="Smith M.E."/>
        </authorList>
    </citation>
    <scope>NUCLEOTIDE SEQUENCE</scope>
    <source>
        <strain evidence="7">NRRL 3115</strain>
    </source>
</reference>
<dbReference type="PROSITE" id="PS50016">
    <property type="entry name" value="ZF_PHD_2"/>
    <property type="match status" value="1"/>
</dbReference>
<dbReference type="Proteomes" id="UP001151518">
    <property type="component" value="Unassembled WGS sequence"/>
</dbReference>
<evidence type="ECO:0000256" key="2">
    <source>
        <dbReference type="ARBA" id="ARBA00022771"/>
    </source>
</evidence>
<dbReference type="Gene3D" id="3.30.40.10">
    <property type="entry name" value="Zinc/RING finger domain, C3HC4 (zinc finger)"/>
    <property type="match status" value="1"/>
</dbReference>
<evidence type="ECO:0000256" key="1">
    <source>
        <dbReference type="ARBA" id="ARBA00022723"/>
    </source>
</evidence>
<evidence type="ECO:0000313" key="8">
    <source>
        <dbReference type="Proteomes" id="UP001151518"/>
    </source>
</evidence>
<dbReference type="OrthoDB" id="5863171at2759"/>
<accession>A0A9W8G0D8</accession>
<keyword evidence="2 4" id="KW-0863">Zinc-finger</keyword>
<organism evidence="7 8">
    <name type="scientific">Coemansia spiralis</name>
    <dbReference type="NCBI Taxonomy" id="417178"/>
    <lineage>
        <taxon>Eukaryota</taxon>
        <taxon>Fungi</taxon>
        <taxon>Fungi incertae sedis</taxon>
        <taxon>Zoopagomycota</taxon>
        <taxon>Kickxellomycotina</taxon>
        <taxon>Kickxellomycetes</taxon>
        <taxon>Kickxellales</taxon>
        <taxon>Kickxellaceae</taxon>
        <taxon>Coemansia</taxon>
    </lineage>
</organism>
<feature type="region of interest" description="Disordered" evidence="5">
    <location>
        <begin position="95"/>
        <end position="117"/>
    </location>
</feature>
<dbReference type="GO" id="GO:0008270">
    <property type="term" value="F:zinc ion binding"/>
    <property type="evidence" value="ECO:0007669"/>
    <property type="project" value="UniProtKB-KW"/>
</dbReference>
<gene>
    <name evidence="7" type="ORF">GGI25_004458</name>
</gene>
<dbReference type="EMBL" id="JANBTW010000060">
    <property type="protein sequence ID" value="KAJ2674165.1"/>
    <property type="molecule type" value="Genomic_DNA"/>
</dbReference>